<evidence type="ECO:0000313" key="1">
    <source>
        <dbReference type="EMBL" id="ACS80185.1"/>
    </source>
</evidence>
<evidence type="ECO:0008006" key="3">
    <source>
        <dbReference type="Google" id="ProtNLM"/>
    </source>
</evidence>
<dbReference type="OrthoDB" id="5457531at2"/>
<sequence>MATYLNIDGDRLEVIAADFAGTEKQIDAACRRAVSKLVRHLKVVVLRNLSMLTGVQQSVLRNRIFVNTQNSRNIAVMWIGTYSVPLRKMNPKQTRTGVSAGGVDRAHAWIFKINGNPKEVYKRTSKAKYPILKQQVDLKTAVNLVLQADVMKAFDRKFYTYFEREMKWESNK</sequence>
<dbReference type="KEGG" id="dsa:Desal_2125"/>
<protein>
    <recommendedName>
        <fullName evidence="3">Prophage minor tail protein Z (GPZ)</fullName>
    </recommendedName>
</protein>
<dbReference type="AlphaFoldDB" id="C6BVY2"/>
<dbReference type="EMBL" id="CP001649">
    <property type="protein sequence ID" value="ACS80185.1"/>
    <property type="molecule type" value="Genomic_DNA"/>
</dbReference>
<dbReference type="RefSeq" id="WP_015852001.1">
    <property type="nucleotide sequence ID" value="NC_012881.1"/>
</dbReference>
<evidence type="ECO:0000313" key="2">
    <source>
        <dbReference type="Proteomes" id="UP000002601"/>
    </source>
</evidence>
<dbReference type="eggNOG" id="ENOG5031923">
    <property type="taxonomic scope" value="Bacteria"/>
</dbReference>
<dbReference type="HOGENOM" id="CLU_100926_2_1_7"/>
<reference evidence="1 2" key="1">
    <citation type="submission" date="2009-06" db="EMBL/GenBank/DDBJ databases">
        <title>Complete sequence of Desulfovibrio salexigens DSM 2638.</title>
        <authorList>
            <consortium name="US DOE Joint Genome Institute"/>
            <person name="Lucas S."/>
            <person name="Copeland A."/>
            <person name="Lapidus A."/>
            <person name="Glavina del Rio T."/>
            <person name="Tice H."/>
            <person name="Bruce D."/>
            <person name="Goodwin L."/>
            <person name="Pitluck S."/>
            <person name="Munk A.C."/>
            <person name="Brettin T."/>
            <person name="Detter J.C."/>
            <person name="Han C."/>
            <person name="Tapia R."/>
            <person name="Larimer F."/>
            <person name="Land M."/>
            <person name="Hauser L."/>
            <person name="Kyrpides N."/>
            <person name="Anderson I."/>
            <person name="Wall J.D."/>
            <person name="Arkin A.P."/>
            <person name="Dehal P."/>
            <person name="Chivian D."/>
            <person name="Giles B."/>
            <person name="Hazen T.C."/>
        </authorList>
    </citation>
    <scope>NUCLEOTIDE SEQUENCE [LARGE SCALE GENOMIC DNA]</scope>
    <source>
        <strain evidence="2">ATCC 14822 / DSM 2638 / NCIMB 8403 / VKM B-1763</strain>
    </source>
</reference>
<proteinExistence type="predicted"/>
<gene>
    <name evidence="1" type="ordered locus">Desal_2125</name>
</gene>
<accession>C6BVY2</accession>
<dbReference type="STRING" id="526222.Desal_2125"/>
<name>C6BVY2_MARSD</name>
<dbReference type="Proteomes" id="UP000002601">
    <property type="component" value="Chromosome"/>
</dbReference>
<organism evidence="1 2">
    <name type="scientific">Maridesulfovibrio salexigens (strain ATCC 14822 / DSM 2638 / NCIMB 8403 / VKM B-1763)</name>
    <name type="common">Desulfovibrio salexigens</name>
    <dbReference type="NCBI Taxonomy" id="526222"/>
    <lineage>
        <taxon>Bacteria</taxon>
        <taxon>Pseudomonadati</taxon>
        <taxon>Thermodesulfobacteriota</taxon>
        <taxon>Desulfovibrionia</taxon>
        <taxon>Desulfovibrionales</taxon>
        <taxon>Desulfovibrionaceae</taxon>
        <taxon>Maridesulfovibrio</taxon>
    </lineage>
</organism>
<keyword evidence="2" id="KW-1185">Reference proteome</keyword>